<dbReference type="NCBIfam" id="NF041874">
    <property type="entry name" value="EPS_EpsC"/>
    <property type="match status" value="1"/>
</dbReference>
<dbReference type="CDD" id="cd03354">
    <property type="entry name" value="LbH_SAT"/>
    <property type="match status" value="1"/>
</dbReference>
<dbReference type="InterPro" id="IPR042122">
    <property type="entry name" value="Ser_AcTrfase_N_sf"/>
</dbReference>
<dbReference type="RefSeq" id="WP_122225813.1">
    <property type="nucleotide sequence ID" value="NZ_RDQO01000001.1"/>
</dbReference>
<dbReference type="AlphaFoldDB" id="A0A3M6QYV1"/>
<gene>
    <name evidence="7" type="ORF">D8I35_00695</name>
</gene>
<dbReference type="InterPro" id="IPR045304">
    <property type="entry name" value="LbH_SAT"/>
</dbReference>
<keyword evidence="8" id="KW-1185">Reference proteome</keyword>
<dbReference type="Gene3D" id="2.160.10.10">
    <property type="entry name" value="Hexapeptide repeat proteins"/>
    <property type="match status" value="1"/>
</dbReference>
<evidence type="ECO:0000256" key="5">
    <source>
        <dbReference type="ARBA" id="ARBA00023315"/>
    </source>
</evidence>
<comment type="catalytic activity">
    <reaction evidence="6">
        <text>L-serine + acetyl-CoA = O-acetyl-L-serine + CoA</text>
        <dbReference type="Rhea" id="RHEA:24560"/>
        <dbReference type="ChEBI" id="CHEBI:33384"/>
        <dbReference type="ChEBI" id="CHEBI:57287"/>
        <dbReference type="ChEBI" id="CHEBI:57288"/>
        <dbReference type="ChEBI" id="CHEBI:58340"/>
        <dbReference type="EC" id="2.3.1.30"/>
    </reaction>
</comment>
<accession>A0A3M6QYV1</accession>
<dbReference type="InterPro" id="IPR011004">
    <property type="entry name" value="Trimer_LpxA-like_sf"/>
</dbReference>
<comment type="similarity">
    <text evidence="1">Belongs to the transferase hexapeptide repeat family.</text>
</comment>
<dbReference type="EC" id="2.3.1.30" evidence="2"/>
<dbReference type="OrthoDB" id="9801456at2"/>
<evidence type="ECO:0000313" key="7">
    <source>
        <dbReference type="EMBL" id="RMX07692.1"/>
    </source>
</evidence>
<dbReference type="SUPFAM" id="SSF51161">
    <property type="entry name" value="Trimeric LpxA-like enzymes"/>
    <property type="match status" value="1"/>
</dbReference>
<keyword evidence="3" id="KW-0028">Amino-acid biosynthesis</keyword>
<dbReference type="Proteomes" id="UP000278006">
    <property type="component" value="Unassembled WGS sequence"/>
</dbReference>
<evidence type="ECO:0000256" key="3">
    <source>
        <dbReference type="ARBA" id="ARBA00022605"/>
    </source>
</evidence>
<keyword evidence="4 7" id="KW-0808">Transferase</keyword>
<dbReference type="InterPro" id="IPR001451">
    <property type="entry name" value="Hexapep"/>
</dbReference>
<evidence type="ECO:0000256" key="2">
    <source>
        <dbReference type="ARBA" id="ARBA00013266"/>
    </source>
</evidence>
<dbReference type="InterPro" id="IPR053376">
    <property type="entry name" value="Serine_acetyltransferase"/>
</dbReference>
<dbReference type="EMBL" id="RDQO01000001">
    <property type="protein sequence ID" value="RMX07692.1"/>
    <property type="molecule type" value="Genomic_DNA"/>
</dbReference>
<evidence type="ECO:0000256" key="6">
    <source>
        <dbReference type="ARBA" id="ARBA00049486"/>
    </source>
</evidence>
<comment type="caution">
    <text evidence="7">The sequence shown here is derived from an EMBL/GenBank/DDBJ whole genome shotgun (WGS) entry which is preliminary data.</text>
</comment>
<dbReference type="Pfam" id="PF00132">
    <property type="entry name" value="Hexapep"/>
    <property type="match status" value="1"/>
</dbReference>
<evidence type="ECO:0000313" key="8">
    <source>
        <dbReference type="Proteomes" id="UP000278006"/>
    </source>
</evidence>
<dbReference type="GO" id="GO:0009001">
    <property type="term" value="F:serine O-acetyltransferase activity"/>
    <property type="evidence" value="ECO:0007669"/>
    <property type="project" value="UniProtKB-EC"/>
</dbReference>
<protein>
    <recommendedName>
        <fullName evidence="2">serine O-acetyltransferase</fullName>
        <ecNumber evidence="2">2.3.1.30</ecNumber>
    </recommendedName>
</protein>
<dbReference type="GO" id="GO:0008652">
    <property type="term" value="P:amino acid biosynthetic process"/>
    <property type="evidence" value="ECO:0007669"/>
    <property type="project" value="UniProtKB-KW"/>
</dbReference>
<keyword evidence="5" id="KW-0012">Acyltransferase</keyword>
<reference evidence="7 8" key="1">
    <citation type="submission" date="2018-10" db="EMBL/GenBank/DDBJ databases">
        <title>Draft genome of Cortibacter populi DSM10536.</title>
        <authorList>
            <person name="Bernier A.-M."/>
            <person name="Bernard K."/>
        </authorList>
    </citation>
    <scope>NUCLEOTIDE SEQUENCE [LARGE SCALE GENOMIC DNA]</scope>
    <source>
        <strain evidence="7 8">DSM 105136</strain>
    </source>
</reference>
<evidence type="ECO:0000256" key="1">
    <source>
        <dbReference type="ARBA" id="ARBA00007274"/>
    </source>
</evidence>
<organism evidence="7 8">
    <name type="scientific">Corticibacter populi</name>
    <dbReference type="NCBI Taxonomy" id="1550736"/>
    <lineage>
        <taxon>Bacteria</taxon>
        <taxon>Pseudomonadati</taxon>
        <taxon>Pseudomonadota</taxon>
        <taxon>Betaproteobacteria</taxon>
        <taxon>Burkholderiales</taxon>
        <taxon>Comamonadaceae</taxon>
        <taxon>Corticibacter</taxon>
    </lineage>
</organism>
<evidence type="ECO:0000256" key="4">
    <source>
        <dbReference type="ARBA" id="ARBA00022679"/>
    </source>
</evidence>
<name>A0A3M6QYV1_9BURK</name>
<sequence length="306" mass="32928">MANYDIQAIVQALHQVRDDWRDSQSRVRDPSARELPSPEAVRHIIEQLKGALFPMRLGPEDLHHENEDYYVGYTLGAALHSLQRQARLELAFNARNGEADAQAISDRAGAAVGALAAQLPAIRRLLDSDVVAAFKGDPAALSVDEILLSYPGIQAIIHHRVAHVLYQHGLRLLARLIAEQAHSRTGIDIHPGAEIGAGFFIDHGTGVVIGETARIGENVRIYQAVTLGAKRFATDEAGNLRKGEPRHPIVEDGVVIYAGATILGRVTLGKGAVIGGNVWVTESVPAGGSVSQASLRREQRDEPGSS</sequence>
<dbReference type="PANTHER" id="PTHR42811">
    <property type="entry name" value="SERINE ACETYLTRANSFERASE"/>
    <property type="match status" value="1"/>
</dbReference>
<dbReference type="Gene3D" id="1.10.3130.10">
    <property type="entry name" value="serine acetyltransferase, domain 1"/>
    <property type="match status" value="1"/>
</dbReference>
<proteinExistence type="inferred from homology"/>